<reference evidence="3 5" key="1">
    <citation type="submission" date="2019-03" db="EMBL/GenBank/DDBJ databases">
        <title>Vagococcus sp. was isolated fron gut of Carduelis flavirostris.</title>
        <authorList>
            <person name="Ge Y."/>
        </authorList>
    </citation>
    <scope>NUCLEOTIDE SEQUENCE [LARGE SCALE GENOMIC DNA]</scope>
    <source>
        <strain evidence="3 5">CF-210</strain>
    </source>
</reference>
<gene>
    <name evidence="3" type="ORF">E4031_06855</name>
    <name evidence="2" type="ORF">E4Z98_04920</name>
</gene>
<evidence type="ECO:0000313" key="3">
    <source>
        <dbReference type="EMBL" id="TFZ40502.1"/>
    </source>
</evidence>
<feature type="domain" description="YozE SAM-like" evidence="1">
    <location>
        <begin position="8"/>
        <end position="74"/>
    </location>
</feature>
<dbReference type="InterPro" id="IPR023089">
    <property type="entry name" value="YozE_SAM-like"/>
</dbReference>
<sequence>MRGMRSKSFYQFVQTVKNPYDLTPSVVLAGSIHDDINFSKTSEDYHQISSYLEDYTNYVKSMDDFDALWQQYLEQT</sequence>
<dbReference type="Pfam" id="PF06855">
    <property type="entry name" value="YozE_SAM_like"/>
    <property type="match status" value="1"/>
</dbReference>
<dbReference type="EMBL" id="CP038865">
    <property type="protein sequence ID" value="QCA28690.1"/>
    <property type="molecule type" value="Genomic_DNA"/>
</dbReference>
<dbReference type="Proteomes" id="UP000297725">
    <property type="component" value="Unassembled WGS sequence"/>
</dbReference>
<dbReference type="EMBL" id="SRHU01000024">
    <property type="protein sequence ID" value="TFZ40502.1"/>
    <property type="molecule type" value="Genomic_DNA"/>
</dbReference>
<accession>A0AAJ5EDS6</accession>
<dbReference type="InterPro" id="IPR036806">
    <property type="entry name" value="YozE_SAM-like_sf"/>
</dbReference>
<protein>
    <submittedName>
        <fullName evidence="3">YozE family protein</fullName>
    </submittedName>
</protein>
<dbReference type="Proteomes" id="UP000296883">
    <property type="component" value="Chromosome"/>
</dbReference>
<name>A0AAJ5EDS6_9ENTE</name>
<evidence type="ECO:0000313" key="5">
    <source>
        <dbReference type="Proteomes" id="UP000297725"/>
    </source>
</evidence>
<dbReference type="SUPFAM" id="SSF140652">
    <property type="entry name" value="YozE-like"/>
    <property type="match status" value="1"/>
</dbReference>
<reference evidence="2 4" key="2">
    <citation type="journal article" date="2020" name="Int. J. Syst. Evol. Microbiol.">
        <title>Vagococcus xieshaowenii sp. nov., isolated from snow finch (Montifringilla taczanowskii) cloacal content.</title>
        <authorList>
            <person name="Ge Y."/>
            <person name="Yang J."/>
            <person name="Lai X.H."/>
            <person name="Zhang G."/>
            <person name="Jin D."/>
            <person name="Lu S."/>
            <person name="Wang B."/>
            <person name="Huang Y."/>
            <person name="Huang Y."/>
            <person name="Ren Z."/>
            <person name="Zhang X."/>
            <person name="Xu J."/>
        </authorList>
    </citation>
    <scope>NUCLEOTIDE SEQUENCE [LARGE SCALE GENOMIC DNA]</scope>
    <source>
        <strain evidence="2">Personal::cf-49</strain>
        <strain evidence="4">personal::cf-49</strain>
    </source>
</reference>
<evidence type="ECO:0000313" key="4">
    <source>
        <dbReference type="Proteomes" id="UP000296883"/>
    </source>
</evidence>
<dbReference type="NCBIfam" id="NF010193">
    <property type="entry name" value="PRK13672.1"/>
    <property type="match status" value="1"/>
</dbReference>
<evidence type="ECO:0000259" key="1">
    <source>
        <dbReference type="Pfam" id="PF06855"/>
    </source>
</evidence>
<dbReference type="AlphaFoldDB" id="A0AAJ5EDS6"/>
<keyword evidence="4" id="KW-1185">Reference proteome</keyword>
<evidence type="ECO:0000313" key="2">
    <source>
        <dbReference type="EMBL" id="QCA28690.1"/>
    </source>
</evidence>
<dbReference type="Gene3D" id="1.10.150.260">
    <property type="entry name" value="YozE SAM-like"/>
    <property type="match status" value="1"/>
</dbReference>
<proteinExistence type="predicted"/>
<organism evidence="3 5">
    <name type="scientific">Vagococcus xieshaowenii</name>
    <dbReference type="NCBI Taxonomy" id="2562451"/>
    <lineage>
        <taxon>Bacteria</taxon>
        <taxon>Bacillati</taxon>
        <taxon>Bacillota</taxon>
        <taxon>Bacilli</taxon>
        <taxon>Lactobacillales</taxon>
        <taxon>Enterococcaceae</taxon>
        <taxon>Vagococcus</taxon>
    </lineage>
</organism>